<dbReference type="RefSeq" id="WP_345722426.1">
    <property type="nucleotide sequence ID" value="NZ_BAABRU010000008.1"/>
</dbReference>
<dbReference type="PROSITE" id="PS50850">
    <property type="entry name" value="MFS"/>
    <property type="match status" value="1"/>
</dbReference>
<evidence type="ECO:0000256" key="5">
    <source>
        <dbReference type="ARBA" id="ARBA00022989"/>
    </source>
</evidence>
<keyword evidence="2" id="KW-0813">Transport</keyword>
<dbReference type="Gene3D" id="1.20.1250.20">
    <property type="entry name" value="MFS general substrate transporter like domains"/>
    <property type="match status" value="1"/>
</dbReference>
<dbReference type="InterPro" id="IPR020846">
    <property type="entry name" value="MFS_dom"/>
</dbReference>
<evidence type="ECO:0000259" key="8">
    <source>
        <dbReference type="PROSITE" id="PS50850"/>
    </source>
</evidence>
<gene>
    <name evidence="9" type="ORF">Hgul01_02612</name>
</gene>
<dbReference type="SUPFAM" id="SSF103473">
    <property type="entry name" value="MFS general substrate transporter"/>
    <property type="match status" value="1"/>
</dbReference>
<evidence type="ECO:0000256" key="6">
    <source>
        <dbReference type="ARBA" id="ARBA00023136"/>
    </source>
</evidence>
<feature type="transmembrane region" description="Helical" evidence="7">
    <location>
        <begin position="311"/>
        <end position="336"/>
    </location>
</feature>
<dbReference type="CDD" id="cd06173">
    <property type="entry name" value="MFS_MefA_like"/>
    <property type="match status" value="1"/>
</dbReference>
<feature type="transmembrane region" description="Helical" evidence="7">
    <location>
        <begin position="171"/>
        <end position="192"/>
    </location>
</feature>
<feature type="domain" description="Major facilitator superfamily (MFS) profile" evidence="8">
    <location>
        <begin position="214"/>
        <end position="427"/>
    </location>
</feature>
<dbReference type="InterPro" id="IPR011701">
    <property type="entry name" value="MFS"/>
</dbReference>
<comment type="subcellular location">
    <subcellularLocation>
        <location evidence="1">Cell membrane</location>
        <topology evidence="1">Multi-pass membrane protein</topology>
    </subcellularLocation>
</comment>
<evidence type="ECO:0000256" key="4">
    <source>
        <dbReference type="ARBA" id="ARBA00022692"/>
    </source>
</evidence>
<evidence type="ECO:0000256" key="3">
    <source>
        <dbReference type="ARBA" id="ARBA00022475"/>
    </source>
</evidence>
<evidence type="ECO:0000256" key="1">
    <source>
        <dbReference type="ARBA" id="ARBA00004651"/>
    </source>
</evidence>
<feature type="transmembrane region" description="Helical" evidence="7">
    <location>
        <begin position="377"/>
        <end position="397"/>
    </location>
</feature>
<feature type="transmembrane region" description="Helical" evidence="7">
    <location>
        <begin position="286"/>
        <end position="305"/>
    </location>
</feature>
<proteinExistence type="predicted"/>
<keyword evidence="3" id="KW-1003">Cell membrane</keyword>
<feature type="transmembrane region" description="Helical" evidence="7">
    <location>
        <begin position="77"/>
        <end position="98"/>
    </location>
</feature>
<feature type="transmembrane region" description="Helical" evidence="7">
    <location>
        <begin position="48"/>
        <end position="70"/>
    </location>
</feature>
<reference evidence="9 10" key="1">
    <citation type="submission" date="2024-02" db="EMBL/GenBank/DDBJ databases">
        <title>Herpetosiphon gulosus NBRC 112829.</title>
        <authorList>
            <person name="Ichikawa N."/>
            <person name="Katano-Makiyama Y."/>
            <person name="Hidaka K."/>
        </authorList>
    </citation>
    <scope>NUCLEOTIDE SEQUENCE [LARGE SCALE GENOMIC DNA]</scope>
    <source>
        <strain evidence="9 10">NBRC 112829</strain>
    </source>
</reference>
<name>A0ABP9X083_9CHLR</name>
<dbReference type="PANTHER" id="PTHR43266">
    <property type="entry name" value="MACROLIDE-EFFLUX PROTEIN"/>
    <property type="match status" value="1"/>
</dbReference>
<dbReference type="Proteomes" id="UP001428290">
    <property type="component" value="Unassembled WGS sequence"/>
</dbReference>
<feature type="transmembrane region" description="Helical" evidence="7">
    <location>
        <begin position="213"/>
        <end position="239"/>
    </location>
</feature>
<keyword evidence="6 7" id="KW-0472">Membrane</keyword>
<evidence type="ECO:0000313" key="10">
    <source>
        <dbReference type="Proteomes" id="UP001428290"/>
    </source>
</evidence>
<feature type="transmembrane region" description="Helical" evidence="7">
    <location>
        <begin position="348"/>
        <end position="371"/>
    </location>
</feature>
<evidence type="ECO:0000256" key="2">
    <source>
        <dbReference type="ARBA" id="ARBA00022448"/>
    </source>
</evidence>
<keyword evidence="5 7" id="KW-1133">Transmembrane helix</keyword>
<dbReference type="PANTHER" id="PTHR43266:SF10">
    <property type="entry name" value="BACILYSIN EXPORTER BACE-RELATED"/>
    <property type="match status" value="1"/>
</dbReference>
<dbReference type="InterPro" id="IPR036259">
    <property type="entry name" value="MFS_trans_sf"/>
</dbReference>
<keyword evidence="10" id="KW-1185">Reference proteome</keyword>
<dbReference type="EMBL" id="BAABRU010000008">
    <property type="protein sequence ID" value="GAA5528810.1"/>
    <property type="molecule type" value="Genomic_DNA"/>
</dbReference>
<comment type="caution">
    <text evidence="9">The sequence shown here is derived from an EMBL/GenBank/DDBJ whole genome shotgun (WGS) entry which is preliminary data.</text>
</comment>
<feature type="transmembrane region" description="Helical" evidence="7">
    <location>
        <begin position="259"/>
        <end position="279"/>
    </location>
</feature>
<sequence length="427" mass="45790">MQNPSSSAWLGRFLSIWLGQVFSLVGSQLVQFAIIWNLTLRTGSATTLAFATLMAMLPAVLLSPFIGTWVDRMNRQVIMLVADACSMLVTIGLALLFWREADAVWHIYLALLLRSICERFHATAMGASTVLLVPKTHLARVQGLNQALHGGMNIIAAPLGAWLIAKFPLQVVLSIDVVTAILAILPLLFVRIPQPQRDADRNVTFWQDMREGFAYVIGWRGLLISLIMVSMINLVMTPIGSLLPLLVTKIFGGGASELGWMEAALSIGIILGGILLSVWGGFKRRIVTALFGLVLLGSFTLLMGIMPSSLIWAAIAMNGLVGLSLPIVNGSFGAMIQGVIAPELQGRVFSLVASFATAMAPLGLLLAGPIADSFGLRVWYILGGVVTIAMGVLGFGLRSVMTMESQSHEAEPPIVETSLSQAQAEAL</sequence>
<evidence type="ECO:0000256" key="7">
    <source>
        <dbReference type="SAM" id="Phobius"/>
    </source>
</evidence>
<evidence type="ECO:0000313" key="9">
    <source>
        <dbReference type="EMBL" id="GAA5528810.1"/>
    </source>
</evidence>
<feature type="transmembrane region" description="Helical" evidence="7">
    <location>
        <begin position="12"/>
        <end position="36"/>
    </location>
</feature>
<protein>
    <recommendedName>
        <fullName evidence="8">Major facilitator superfamily (MFS) profile domain-containing protein</fullName>
    </recommendedName>
</protein>
<organism evidence="9 10">
    <name type="scientific">Herpetosiphon gulosus</name>
    <dbReference type="NCBI Taxonomy" id="1973496"/>
    <lineage>
        <taxon>Bacteria</taxon>
        <taxon>Bacillati</taxon>
        <taxon>Chloroflexota</taxon>
        <taxon>Chloroflexia</taxon>
        <taxon>Herpetosiphonales</taxon>
        <taxon>Herpetosiphonaceae</taxon>
        <taxon>Herpetosiphon</taxon>
    </lineage>
</organism>
<dbReference type="Pfam" id="PF07690">
    <property type="entry name" value="MFS_1"/>
    <property type="match status" value="1"/>
</dbReference>
<accession>A0ABP9X083</accession>
<keyword evidence="4 7" id="KW-0812">Transmembrane</keyword>